<name>A0A5M6D0W7_9BACT</name>
<reference evidence="3 4" key="1">
    <citation type="submission" date="2019-09" db="EMBL/GenBank/DDBJ databases">
        <title>Genome sequence and assembly of Adhaeribacter sp.</title>
        <authorList>
            <person name="Chhetri G."/>
        </authorList>
    </citation>
    <scope>NUCLEOTIDE SEQUENCE [LARGE SCALE GENOMIC DNA]</scope>
    <source>
        <strain evidence="3 4">DK36</strain>
    </source>
</reference>
<dbReference type="InterPro" id="IPR000917">
    <property type="entry name" value="Sulfatase_N"/>
</dbReference>
<proteinExistence type="predicted"/>
<keyword evidence="4" id="KW-1185">Reference proteome</keyword>
<feature type="signal peptide" evidence="1">
    <location>
        <begin position="1"/>
        <end position="22"/>
    </location>
</feature>
<evidence type="ECO:0000256" key="1">
    <source>
        <dbReference type="SAM" id="SignalP"/>
    </source>
</evidence>
<dbReference type="RefSeq" id="WP_150091737.1">
    <property type="nucleotide sequence ID" value="NZ_VWSF01000023.1"/>
</dbReference>
<dbReference type="Gene3D" id="3.40.720.10">
    <property type="entry name" value="Alkaline Phosphatase, subunit A"/>
    <property type="match status" value="1"/>
</dbReference>
<dbReference type="SUPFAM" id="SSF53649">
    <property type="entry name" value="Alkaline phosphatase-like"/>
    <property type="match status" value="1"/>
</dbReference>
<feature type="domain" description="Sulfatase N-terminal" evidence="2">
    <location>
        <begin position="242"/>
        <end position="348"/>
    </location>
</feature>
<gene>
    <name evidence="3" type="ORF">F0145_21175</name>
</gene>
<keyword evidence="1" id="KW-0732">Signal</keyword>
<evidence type="ECO:0000313" key="4">
    <source>
        <dbReference type="Proteomes" id="UP000323426"/>
    </source>
</evidence>
<organism evidence="3 4">
    <name type="scientific">Adhaeribacter rhizoryzae</name>
    <dbReference type="NCBI Taxonomy" id="2607907"/>
    <lineage>
        <taxon>Bacteria</taxon>
        <taxon>Pseudomonadati</taxon>
        <taxon>Bacteroidota</taxon>
        <taxon>Cytophagia</taxon>
        <taxon>Cytophagales</taxon>
        <taxon>Hymenobacteraceae</taxon>
        <taxon>Adhaeribacter</taxon>
    </lineage>
</organism>
<protein>
    <submittedName>
        <fullName evidence="3">LTA synthase family protein</fullName>
    </submittedName>
</protein>
<dbReference type="Proteomes" id="UP000323426">
    <property type="component" value="Unassembled WGS sequence"/>
</dbReference>
<dbReference type="EMBL" id="VWSF01000023">
    <property type="protein sequence ID" value="KAA5541148.1"/>
    <property type="molecule type" value="Genomic_DNA"/>
</dbReference>
<sequence>MHFRILFALLILISFFSRPALAQQKLKTENVILITLDGFRWRELFTGADADLIRDKDYVEDRDALKKLFWDDDLLVRRQKLLPFIWGTLAKEGQLYGNRQHQNLVNVSNQHRFSYPGYSEILTGFADDERINSNDKKDNPNRTVLEFINEQKGFRKKVAAFGSWDVFPFIINAKRSGIPVNAGFATAEDLRLTDREKFLNQLQTQIPSPWGSVRLDAFTHHYALEYLKKNSPRLVYIAYGETDDFAHGGHYDAYLKSAHQTDAFIKDLWTWVQRSPKYKNKTTLLITTDHGRGNGNGTWRNHGANVAEADQTWFMVIGPDTPAFGEMKQPQQHYTNQVAKTVATLLGINYLAERPVGEIISSALTPENLTATNK</sequence>
<dbReference type="Pfam" id="PF00884">
    <property type="entry name" value="Sulfatase"/>
    <property type="match status" value="1"/>
</dbReference>
<feature type="chain" id="PRO_5024388897" evidence="1">
    <location>
        <begin position="23"/>
        <end position="374"/>
    </location>
</feature>
<dbReference type="InterPro" id="IPR017850">
    <property type="entry name" value="Alkaline_phosphatase_core_sf"/>
</dbReference>
<dbReference type="AlphaFoldDB" id="A0A5M6D0W7"/>
<evidence type="ECO:0000259" key="2">
    <source>
        <dbReference type="Pfam" id="PF00884"/>
    </source>
</evidence>
<comment type="caution">
    <text evidence="3">The sequence shown here is derived from an EMBL/GenBank/DDBJ whole genome shotgun (WGS) entry which is preliminary data.</text>
</comment>
<accession>A0A5M6D0W7</accession>
<evidence type="ECO:0000313" key="3">
    <source>
        <dbReference type="EMBL" id="KAA5541148.1"/>
    </source>
</evidence>